<organism evidence="2 3">
    <name type="scientific">Austropuccinia psidii MF-1</name>
    <dbReference type="NCBI Taxonomy" id="1389203"/>
    <lineage>
        <taxon>Eukaryota</taxon>
        <taxon>Fungi</taxon>
        <taxon>Dikarya</taxon>
        <taxon>Basidiomycota</taxon>
        <taxon>Pucciniomycotina</taxon>
        <taxon>Pucciniomycetes</taxon>
        <taxon>Pucciniales</taxon>
        <taxon>Sphaerophragmiaceae</taxon>
        <taxon>Austropuccinia</taxon>
    </lineage>
</organism>
<evidence type="ECO:0000256" key="1">
    <source>
        <dbReference type="SAM" id="MobiDB-lite"/>
    </source>
</evidence>
<accession>A0A9Q3I6L7</accession>
<protein>
    <submittedName>
        <fullName evidence="2">Uncharacterized protein</fullName>
    </submittedName>
</protein>
<dbReference type="Proteomes" id="UP000765509">
    <property type="component" value="Unassembled WGS sequence"/>
</dbReference>
<dbReference type="EMBL" id="AVOT02035602">
    <property type="protein sequence ID" value="MBW0530003.1"/>
    <property type="molecule type" value="Genomic_DNA"/>
</dbReference>
<name>A0A9Q3I6L7_9BASI</name>
<feature type="region of interest" description="Disordered" evidence="1">
    <location>
        <begin position="31"/>
        <end position="79"/>
    </location>
</feature>
<feature type="compositionally biased region" description="Polar residues" evidence="1">
    <location>
        <begin position="31"/>
        <end position="44"/>
    </location>
</feature>
<dbReference type="AlphaFoldDB" id="A0A9Q3I6L7"/>
<sequence length="191" mass="21982">MQISLPELLTDIIPLPLFQWEKIIPLETQSQVNTKVSPSDTVSQKGRAKRNSESLITSTTQTPIAAQRTRKPQTSSSIKGRPTFITCKGNITIINSVVTSKGKLPREAENKFVQGTVKEPEDKGLEPIVDCRTLREIILTLPFTFQFKKNLKPEDWRDMDQVLHLHQLLKDLFQWRMDNKRFNLASRREEL</sequence>
<comment type="caution">
    <text evidence="2">The sequence shown here is derived from an EMBL/GenBank/DDBJ whole genome shotgun (WGS) entry which is preliminary data.</text>
</comment>
<evidence type="ECO:0000313" key="3">
    <source>
        <dbReference type="Proteomes" id="UP000765509"/>
    </source>
</evidence>
<reference evidence="2" key="1">
    <citation type="submission" date="2021-03" db="EMBL/GenBank/DDBJ databases">
        <title>Draft genome sequence of rust myrtle Austropuccinia psidii MF-1, a brazilian biotype.</title>
        <authorList>
            <person name="Quecine M.C."/>
            <person name="Pachon D.M.R."/>
            <person name="Bonatelli M.L."/>
            <person name="Correr F.H."/>
            <person name="Franceschini L.M."/>
            <person name="Leite T.F."/>
            <person name="Margarido G.R.A."/>
            <person name="Almeida C.A."/>
            <person name="Ferrarezi J.A."/>
            <person name="Labate C.A."/>
        </authorList>
    </citation>
    <scope>NUCLEOTIDE SEQUENCE</scope>
    <source>
        <strain evidence="2">MF-1</strain>
    </source>
</reference>
<keyword evidence="3" id="KW-1185">Reference proteome</keyword>
<evidence type="ECO:0000313" key="2">
    <source>
        <dbReference type="EMBL" id="MBW0530003.1"/>
    </source>
</evidence>
<gene>
    <name evidence="2" type="ORF">O181_069718</name>
</gene>
<feature type="compositionally biased region" description="Polar residues" evidence="1">
    <location>
        <begin position="53"/>
        <end position="64"/>
    </location>
</feature>
<proteinExistence type="predicted"/>